<feature type="non-terminal residue" evidence="1">
    <location>
        <position position="54"/>
    </location>
</feature>
<feature type="non-terminal residue" evidence="1">
    <location>
        <position position="1"/>
    </location>
</feature>
<evidence type="ECO:0000313" key="2">
    <source>
        <dbReference type="Proteomes" id="UP000823775"/>
    </source>
</evidence>
<proteinExistence type="predicted"/>
<dbReference type="Proteomes" id="UP000823775">
    <property type="component" value="Unassembled WGS sequence"/>
</dbReference>
<dbReference type="EMBL" id="JACEIK010010184">
    <property type="protein sequence ID" value="MCE3215034.1"/>
    <property type="molecule type" value="Genomic_DNA"/>
</dbReference>
<comment type="caution">
    <text evidence="1">The sequence shown here is derived from an EMBL/GenBank/DDBJ whole genome shotgun (WGS) entry which is preliminary data.</text>
</comment>
<accession>A0ABS8WTX4</accession>
<keyword evidence="2" id="KW-1185">Reference proteome</keyword>
<name>A0ABS8WTX4_DATST</name>
<sequence length="54" mass="5636">STVEKMLPGVLPITSGSSVVHGSPPVVHRYSVGAASSFLLIPPLVSHLIFRVVV</sequence>
<reference evidence="1 2" key="1">
    <citation type="journal article" date="2021" name="BMC Genomics">
        <title>Datura genome reveals duplications of psychoactive alkaloid biosynthetic genes and high mutation rate following tissue culture.</title>
        <authorList>
            <person name="Rajewski A."/>
            <person name="Carter-House D."/>
            <person name="Stajich J."/>
            <person name="Litt A."/>
        </authorList>
    </citation>
    <scope>NUCLEOTIDE SEQUENCE [LARGE SCALE GENOMIC DNA]</scope>
    <source>
        <strain evidence="1">AR-01</strain>
    </source>
</reference>
<gene>
    <name evidence="1" type="ORF">HAX54_000593</name>
</gene>
<evidence type="ECO:0000313" key="1">
    <source>
        <dbReference type="EMBL" id="MCE3215034.1"/>
    </source>
</evidence>
<protein>
    <submittedName>
        <fullName evidence="1">Uncharacterized protein</fullName>
    </submittedName>
</protein>
<organism evidence="1 2">
    <name type="scientific">Datura stramonium</name>
    <name type="common">Jimsonweed</name>
    <name type="synonym">Common thornapple</name>
    <dbReference type="NCBI Taxonomy" id="4076"/>
    <lineage>
        <taxon>Eukaryota</taxon>
        <taxon>Viridiplantae</taxon>
        <taxon>Streptophyta</taxon>
        <taxon>Embryophyta</taxon>
        <taxon>Tracheophyta</taxon>
        <taxon>Spermatophyta</taxon>
        <taxon>Magnoliopsida</taxon>
        <taxon>eudicotyledons</taxon>
        <taxon>Gunneridae</taxon>
        <taxon>Pentapetalae</taxon>
        <taxon>asterids</taxon>
        <taxon>lamiids</taxon>
        <taxon>Solanales</taxon>
        <taxon>Solanaceae</taxon>
        <taxon>Solanoideae</taxon>
        <taxon>Datureae</taxon>
        <taxon>Datura</taxon>
    </lineage>
</organism>